<dbReference type="GeneID" id="9821328"/>
<gene>
    <name evidence="3" type="ORF">GCK72_000609</name>
</gene>
<dbReference type="Pfam" id="PF12796">
    <property type="entry name" value="Ank_2"/>
    <property type="match status" value="1"/>
</dbReference>
<dbReference type="CTD" id="9821328"/>
<dbReference type="GO" id="GO:0004857">
    <property type="term" value="F:enzyme inhibitor activity"/>
    <property type="evidence" value="ECO:0007669"/>
    <property type="project" value="TreeGrafter"/>
</dbReference>
<evidence type="ECO:0000313" key="4">
    <source>
        <dbReference type="Proteomes" id="UP000483820"/>
    </source>
</evidence>
<keyword evidence="1" id="KW-0677">Repeat</keyword>
<sequence>MELIVEASPRRVYGNAHTYHVNSISINSDQILIQAGANLLAVNAEGNMPYDICDHEETLDVIESEMAARGITQSYIDEMRGAPEKAMLDDMKMFHQQRRELDLHVASANGYYDVAAFLLTCSVSPLIRDNDFWQPVHAAACWAQPDLIELLCQYGGDIHAKTKNGKTPIELCEDLSTKQVIATLVQSEARRRRLAFGARDSISQRDQSGKYVKGVRSREYNVCSTFKSHEPEFDYLKSLEGGDGSGRTSSCGNDIPK</sequence>
<dbReference type="EMBL" id="WUAV01000001">
    <property type="protein sequence ID" value="KAF1768796.1"/>
    <property type="molecule type" value="Genomic_DNA"/>
</dbReference>
<reference evidence="3 4" key="1">
    <citation type="submission" date="2019-12" db="EMBL/GenBank/DDBJ databases">
        <title>Chromosome-level assembly of the Caenorhabditis remanei genome.</title>
        <authorList>
            <person name="Teterina A.A."/>
            <person name="Willis J.H."/>
            <person name="Phillips P.C."/>
        </authorList>
    </citation>
    <scope>NUCLEOTIDE SEQUENCE [LARGE SCALE GENOMIC DNA]</scope>
    <source>
        <strain evidence="3 4">PX506</strain>
        <tissue evidence="3">Whole organism</tissue>
    </source>
</reference>
<dbReference type="GO" id="GO:0017020">
    <property type="term" value="F:myosin phosphatase regulator activity"/>
    <property type="evidence" value="ECO:0007669"/>
    <property type="project" value="TreeGrafter"/>
</dbReference>
<dbReference type="InterPro" id="IPR051226">
    <property type="entry name" value="PP1_Regulatory_Subunit"/>
</dbReference>
<feature type="region of interest" description="Disordered" evidence="2">
    <location>
        <begin position="238"/>
        <end position="257"/>
    </location>
</feature>
<dbReference type="SUPFAM" id="SSF48403">
    <property type="entry name" value="Ankyrin repeat"/>
    <property type="match status" value="1"/>
</dbReference>
<organism evidence="3 4">
    <name type="scientific">Caenorhabditis remanei</name>
    <name type="common">Caenorhabditis vulgaris</name>
    <dbReference type="NCBI Taxonomy" id="31234"/>
    <lineage>
        <taxon>Eukaryota</taxon>
        <taxon>Metazoa</taxon>
        <taxon>Ecdysozoa</taxon>
        <taxon>Nematoda</taxon>
        <taxon>Chromadorea</taxon>
        <taxon>Rhabditida</taxon>
        <taxon>Rhabditina</taxon>
        <taxon>Rhabditomorpha</taxon>
        <taxon>Rhabditoidea</taxon>
        <taxon>Rhabditidae</taxon>
        <taxon>Peloderinae</taxon>
        <taxon>Caenorhabditis</taxon>
    </lineage>
</organism>
<protein>
    <submittedName>
        <fullName evidence="3">Uncharacterized protein</fullName>
    </submittedName>
</protein>
<dbReference type="AlphaFoldDB" id="A0A6A5HQ48"/>
<evidence type="ECO:0000256" key="2">
    <source>
        <dbReference type="SAM" id="MobiDB-lite"/>
    </source>
</evidence>
<proteinExistence type="predicted"/>
<accession>A0A6A5HQ48</accession>
<dbReference type="InterPro" id="IPR036770">
    <property type="entry name" value="Ankyrin_rpt-contain_sf"/>
</dbReference>
<evidence type="ECO:0000313" key="3">
    <source>
        <dbReference type="EMBL" id="KAF1768796.1"/>
    </source>
</evidence>
<dbReference type="GO" id="GO:0005737">
    <property type="term" value="C:cytoplasm"/>
    <property type="evidence" value="ECO:0007669"/>
    <property type="project" value="TreeGrafter"/>
</dbReference>
<feature type="compositionally biased region" description="Polar residues" evidence="2">
    <location>
        <begin position="246"/>
        <end position="257"/>
    </location>
</feature>
<dbReference type="RefSeq" id="XP_053591228.1">
    <property type="nucleotide sequence ID" value="XM_053722583.1"/>
</dbReference>
<dbReference type="SMART" id="SM00248">
    <property type="entry name" value="ANK"/>
    <property type="match status" value="2"/>
</dbReference>
<dbReference type="Proteomes" id="UP000483820">
    <property type="component" value="Chromosome I"/>
</dbReference>
<name>A0A6A5HQ48_CAERE</name>
<dbReference type="PANTHER" id="PTHR24179">
    <property type="entry name" value="PROTEIN PHOSPHATASE 1 REGULATORY SUBUNIT 12"/>
    <property type="match status" value="1"/>
</dbReference>
<dbReference type="InterPro" id="IPR002110">
    <property type="entry name" value="Ankyrin_rpt"/>
</dbReference>
<dbReference type="Gene3D" id="1.25.40.20">
    <property type="entry name" value="Ankyrin repeat-containing domain"/>
    <property type="match status" value="1"/>
</dbReference>
<comment type="caution">
    <text evidence="3">The sequence shown here is derived from an EMBL/GenBank/DDBJ whole genome shotgun (WGS) entry which is preliminary data.</text>
</comment>
<dbReference type="PANTHER" id="PTHR24179:SF29">
    <property type="entry name" value="LD46604P"/>
    <property type="match status" value="1"/>
</dbReference>
<dbReference type="KEGG" id="crq:GCK72_000609"/>
<evidence type="ECO:0000256" key="1">
    <source>
        <dbReference type="ARBA" id="ARBA00022737"/>
    </source>
</evidence>